<dbReference type="AlphaFoldDB" id="A0A7J5YZZ3"/>
<evidence type="ECO:0000313" key="9">
    <source>
        <dbReference type="EMBL" id="KAF3855000.1"/>
    </source>
</evidence>
<dbReference type="PANTHER" id="PTHR11412">
    <property type="entry name" value="MACROGLOBULIN / COMPLEMENT"/>
    <property type="match status" value="1"/>
</dbReference>
<keyword evidence="5" id="KW-0325">Glycoprotein</keyword>
<evidence type="ECO:0000259" key="7">
    <source>
        <dbReference type="Pfam" id="PF17789"/>
    </source>
</evidence>
<dbReference type="EMBL" id="JAAKFY010000007">
    <property type="protein sequence ID" value="KAF3855000.1"/>
    <property type="molecule type" value="Genomic_DNA"/>
</dbReference>
<feature type="domain" description="Macroglobulin" evidence="7">
    <location>
        <begin position="232"/>
        <end position="298"/>
    </location>
</feature>
<reference evidence="9 10" key="1">
    <citation type="submission" date="2020-03" db="EMBL/GenBank/DDBJ databases">
        <title>Dissostichus mawsoni Genome sequencing and assembly.</title>
        <authorList>
            <person name="Park H."/>
        </authorList>
    </citation>
    <scope>NUCLEOTIDE SEQUENCE [LARGE SCALE GENOMIC DNA]</scope>
    <source>
        <strain evidence="9">DM0001</strain>
        <tissue evidence="9">Muscle</tissue>
    </source>
</reference>
<evidence type="ECO:0000256" key="3">
    <source>
        <dbReference type="ARBA" id="ARBA00022729"/>
    </source>
</evidence>
<name>A0A7J5YZZ3_DISMA</name>
<dbReference type="Gene3D" id="2.60.40.10">
    <property type="entry name" value="Immunoglobulins"/>
    <property type="match status" value="1"/>
</dbReference>
<dbReference type="InterPro" id="IPR041555">
    <property type="entry name" value="MG3"/>
</dbReference>
<evidence type="ECO:0000256" key="2">
    <source>
        <dbReference type="ARBA" id="ARBA00022690"/>
    </source>
</evidence>
<dbReference type="OrthoDB" id="9998011at2759"/>
<gene>
    <name evidence="9" type="ORF">F7725_023055</name>
</gene>
<dbReference type="InterPro" id="IPR013783">
    <property type="entry name" value="Ig-like_fold"/>
</dbReference>
<comment type="caution">
    <text evidence="9">The sequence shown here is derived from an EMBL/GenBank/DDBJ whole genome shotgun (WGS) entry which is preliminary data.</text>
</comment>
<keyword evidence="4" id="KW-0722">Serine protease inhibitor</keyword>
<dbReference type="Pfam" id="PF01835">
    <property type="entry name" value="MG2"/>
    <property type="match status" value="1"/>
</dbReference>
<dbReference type="Proteomes" id="UP000518266">
    <property type="component" value="Unassembled WGS sequence"/>
</dbReference>
<evidence type="ECO:0000313" key="10">
    <source>
        <dbReference type="Proteomes" id="UP000518266"/>
    </source>
</evidence>
<protein>
    <recommendedName>
        <fullName evidence="11">Alpha-2-macroglobulin bait region domain-containing protein</fullName>
    </recommendedName>
</protein>
<evidence type="ECO:0000256" key="5">
    <source>
        <dbReference type="ARBA" id="ARBA00023180"/>
    </source>
</evidence>
<keyword evidence="3" id="KW-0732">Signal</keyword>
<dbReference type="PANTHER" id="PTHR11412:SF160">
    <property type="entry name" value="ALPHA-2-MACROGLOBULIN-LIKE PROTEIN 1"/>
    <property type="match status" value="1"/>
</dbReference>
<proteinExistence type="inferred from homology"/>
<feature type="domain" description="Macroglobulin" evidence="8">
    <location>
        <begin position="110"/>
        <end position="199"/>
    </location>
</feature>
<feature type="domain" description="Macroglobulin" evidence="6">
    <location>
        <begin position="18"/>
        <end position="102"/>
    </location>
</feature>
<evidence type="ECO:0000259" key="6">
    <source>
        <dbReference type="Pfam" id="PF01835"/>
    </source>
</evidence>
<organism evidence="9 10">
    <name type="scientific">Dissostichus mawsoni</name>
    <name type="common">Antarctic cod</name>
    <dbReference type="NCBI Taxonomy" id="36200"/>
    <lineage>
        <taxon>Eukaryota</taxon>
        <taxon>Metazoa</taxon>
        <taxon>Chordata</taxon>
        <taxon>Craniata</taxon>
        <taxon>Vertebrata</taxon>
        <taxon>Euteleostomi</taxon>
        <taxon>Actinopterygii</taxon>
        <taxon>Neopterygii</taxon>
        <taxon>Teleostei</taxon>
        <taxon>Neoteleostei</taxon>
        <taxon>Acanthomorphata</taxon>
        <taxon>Eupercaria</taxon>
        <taxon>Perciformes</taxon>
        <taxon>Notothenioidei</taxon>
        <taxon>Nototheniidae</taxon>
        <taxon>Dissostichus</taxon>
    </lineage>
</organism>
<dbReference type="Gene3D" id="2.60.40.1940">
    <property type="match status" value="1"/>
</dbReference>
<accession>A0A7J5YZZ3</accession>
<comment type="similarity">
    <text evidence="1">Belongs to the protease inhibitor I39 (alpha-2-macroglobulin) family.</text>
</comment>
<evidence type="ECO:0000256" key="1">
    <source>
        <dbReference type="ARBA" id="ARBA00010952"/>
    </source>
</evidence>
<dbReference type="GO" id="GO:0004867">
    <property type="term" value="F:serine-type endopeptidase inhibitor activity"/>
    <property type="evidence" value="ECO:0007669"/>
    <property type="project" value="UniProtKB-KW"/>
</dbReference>
<dbReference type="InterPro" id="IPR040839">
    <property type="entry name" value="MG4"/>
</dbReference>
<dbReference type="Pfam" id="PF17791">
    <property type="entry name" value="MG3"/>
    <property type="match status" value="1"/>
</dbReference>
<dbReference type="InterPro" id="IPR050473">
    <property type="entry name" value="A2M/Complement_sys"/>
</dbReference>
<keyword evidence="2" id="KW-0646">Protease inhibitor</keyword>
<keyword evidence="10" id="KW-1185">Reference proteome</keyword>
<sequence length="511" mass="57611">MSKKTKILIERPAFIHIIQTDKPIYKPGQKVQFRIVSMDSNFIPVARLYKVVELQDPNSNRIAQWLDRNLVSGILDIAHPMIPEAVQGSYVITATTDQGEKIFHSFDIKEYVLPKYEVKVELPNVISILDKEATLKICGKYTYGKPVVGSVKAVFCKIAPQMFWFSRTKEKDICKTYELTTDKAGCATQTVNLAVFQLNWSMNDVSFVLNAELEEYGTGTGRTSFSTIVRTVTFEDVPEAYKPGILFEGKVKVIGPDNKAVTNEAVYVSAGNSQAVKLTTGTNGKASFSFDTALWKDNVNGKLACDKDATVRAQYIIQGTELKNDQEILQIFYMVLLSPGASSREYQAHLQAHPGSMCSVRAIDQSVLLLQKEQELTVDSVYSRLPVQKLSGYSYELADAEPNPCKFLPVPWARVKRLDSRPFYFPENDQKNDVYNIFKGIGIKIVTNSDIRKPYDCHPWVYYNVLDSPILMARPMANKIPQSPGGKEEQKKETLRTFFPETWIWDLVSVG</sequence>
<evidence type="ECO:0008006" key="11">
    <source>
        <dbReference type="Google" id="ProtNLM"/>
    </source>
</evidence>
<dbReference type="Gene3D" id="2.60.40.1930">
    <property type="match status" value="1"/>
</dbReference>
<dbReference type="Pfam" id="PF17789">
    <property type="entry name" value="MG4"/>
    <property type="match status" value="1"/>
</dbReference>
<dbReference type="InterPro" id="IPR002890">
    <property type="entry name" value="MG2"/>
</dbReference>
<dbReference type="FunFam" id="2.60.40.1930:FF:000001">
    <property type="entry name" value="CD109 isoform 3"/>
    <property type="match status" value="1"/>
</dbReference>
<evidence type="ECO:0000259" key="8">
    <source>
        <dbReference type="Pfam" id="PF17791"/>
    </source>
</evidence>
<evidence type="ECO:0000256" key="4">
    <source>
        <dbReference type="ARBA" id="ARBA00022900"/>
    </source>
</evidence>